<dbReference type="Proteomes" id="UP001310594">
    <property type="component" value="Unassembled WGS sequence"/>
</dbReference>
<sequence>MPSLLDIPPELRLLIYEAILATPLHEQTGKDTVLLAPNGRPQLHPLARACHTTCGEFAKLYIERSLANAKFVDAQVRDFQFENMHYILDLPLLQPLSSTDPSSATRTLAINLVITNPRMLPRSRASLDSWYKHCEATDLAKLRRGYHVRFSAKGSLAFGDLREIESRRYESESRLLGSAVKEAELRVNRRWRIYDFDFSTIFHLLDLKQLKMEVAATKPFKPPAPSADRMITVEIIVTQSEMPTRSRTSLDTWYEHRKKATGSRRMYRVRFKDQGSVTAADLRAIGPALDHGLSYERIYLVTAVRNTVLPSCSSFATHAEIVERAEEARLKRGGKVDQ</sequence>
<dbReference type="EMBL" id="JAVRQU010000014">
    <property type="protein sequence ID" value="KAK5695374.1"/>
    <property type="molecule type" value="Genomic_DNA"/>
</dbReference>
<organism evidence="1 2">
    <name type="scientific">Elasticomyces elasticus</name>
    <dbReference type="NCBI Taxonomy" id="574655"/>
    <lineage>
        <taxon>Eukaryota</taxon>
        <taxon>Fungi</taxon>
        <taxon>Dikarya</taxon>
        <taxon>Ascomycota</taxon>
        <taxon>Pezizomycotina</taxon>
        <taxon>Dothideomycetes</taxon>
        <taxon>Dothideomycetidae</taxon>
        <taxon>Mycosphaerellales</taxon>
        <taxon>Teratosphaeriaceae</taxon>
        <taxon>Elasticomyces</taxon>
    </lineage>
</organism>
<name>A0AAN8A1J8_9PEZI</name>
<evidence type="ECO:0000313" key="1">
    <source>
        <dbReference type="EMBL" id="KAK5695374.1"/>
    </source>
</evidence>
<evidence type="ECO:0000313" key="2">
    <source>
        <dbReference type="Proteomes" id="UP001310594"/>
    </source>
</evidence>
<comment type="caution">
    <text evidence="1">The sequence shown here is derived from an EMBL/GenBank/DDBJ whole genome shotgun (WGS) entry which is preliminary data.</text>
</comment>
<proteinExistence type="predicted"/>
<protein>
    <submittedName>
        <fullName evidence="1">Uncharacterized protein</fullName>
    </submittedName>
</protein>
<gene>
    <name evidence="1" type="ORF">LTR97_008880</name>
</gene>
<reference evidence="1" key="1">
    <citation type="submission" date="2023-08" db="EMBL/GenBank/DDBJ databases">
        <title>Black Yeasts Isolated from many extreme environments.</title>
        <authorList>
            <person name="Coleine C."/>
            <person name="Stajich J.E."/>
            <person name="Selbmann L."/>
        </authorList>
    </citation>
    <scope>NUCLEOTIDE SEQUENCE</scope>
    <source>
        <strain evidence="1">CCFEE 5810</strain>
    </source>
</reference>
<dbReference type="AlphaFoldDB" id="A0AAN8A1J8"/>
<accession>A0AAN8A1J8</accession>